<gene>
    <name evidence="1" type="ORF">LCGC14_2336010</name>
</gene>
<reference evidence="1" key="1">
    <citation type="journal article" date="2015" name="Nature">
        <title>Complex archaea that bridge the gap between prokaryotes and eukaryotes.</title>
        <authorList>
            <person name="Spang A."/>
            <person name="Saw J.H."/>
            <person name="Jorgensen S.L."/>
            <person name="Zaremba-Niedzwiedzka K."/>
            <person name="Martijn J."/>
            <person name="Lind A.E."/>
            <person name="van Eijk R."/>
            <person name="Schleper C."/>
            <person name="Guy L."/>
            <person name="Ettema T.J."/>
        </authorList>
    </citation>
    <scope>NUCLEOTIDE SEQUENCE</scope>
</reference>
<comment type="caution">
    <text evidence="1">The sequence shown here is derived from an EMBL/GenBank/DDBJ whole genome shotgun (WGS) entry which is preliminary data.</text>
</comment>
<sequence length="39" mass="4040">MNGPMMAAMMGIGGVLVLLGIAVLVLSVLALVKYLRRPA</sequence>
<evidence type="ECO:0000313" key="1">
    <source>
        <dbReference type="EMBL" id="KKL47390.1"/>
    </source>
</evidence>
<protein>
    <submittedName>
        <fullName evidence="1">Uncharacterized protein</fullName>
    </submittedName>
</protein>
<dbReference type="AlphaFoldDB" id="A0A0F9ER89"/>
<proteinExistence type="predicted"/>
<organism evidence="1">
    <name type="scientific">marine sediment metagenome</name>
    <dbReference type="NCBI Taxonomy" id="412755"/>
    <lineage>
        <taxon>unclassified sequences</taxon>
        <taxon>metagenomes</taxon>
        <taxon>ecological metagenomes</taxon>
    </lineage>
</organism>
<name>A0A0F9ER89_9ZZZZ</name>
<accession>A0A0F9ER89</accession>
<dbReference type="EMBL" id="LAZR01033681">
    <property type="protein sequence ID" value="KKL47390.1"/>
    <property type="molecule type" value="Genomic_DNA"/>
</dbReference>